<feature type="compositionally biased region" description="Polar residues" evidence="2">
    <location>
        <begin position="380"/>
        <end position="406"/>
    </location>
</feature>
<keyword evidence="1" id="KW-0175">Coiled coil</keyword>
<feature type="compositionally biased region" description="Polar residues" evidence="2">
    <location>
        <begin position="359"/>
        <end position="368"/>
    </location>
</feature>
<dbReference type="PANTHER" id="PTHR34778">
    <property type="entry name" value="OS02G0580700 PROTEIN"/>
    <property type="match status" value="1"/>
</dbReference>
<sequence length="489" mass="55134">MDAQEKLTALKKAYADIILNISKEAATRVMSSERRAARYQHELKVEKEEALRMLMRLKQMMDSKICQTEAASMNQQKKIEELEAQLQEAEDIVKDLREELGEAQTELERLKKDNLQHLNELNNACSRETDNTIYSYHSKESVGQGVVSLRETEKVNDEQNSRDQEESEDTSGAPAFGEKTPSELDNKLLEDIKLSKFQSFPQKRKRANRVRKIVTPLSGMQTDFSRSSVSVKDSSHSSENHSKTAPMCRNVDPVKAEMWSHLGCAESSGKETNLLETSNGRIMQNDKGLKEKRVPLGDETGVAESFSSPDCEVDVEKVDATSNGLEPNSSYTTKGLHSQSVRERVIKYTFQRKRKREASSGSVVNATLETEKKTGDKQNGDQNTGDKQNGDQNIGDKQNGPQNLEQSKTSLLKESSRESRRLAQVARQDFETKWQTSCATEREPLEMADRLKKLLVFYPLFKNKDHYPSSLSSAFSTGIQFTLISGNQT</sequence>
<dbReference type="EMBL" id="JABTTQ020000010">
    <property type="protein sequence ID" value="KAK6148463.1"/>
    <property type="molecule type" value="Genomic_DNA"/>
</dbReference>
<feature type="coiled-coil region" evidence="1">
    <location>
        <begin position="29"/>
        <end position="127"/>
    </location>
</feature>
<evidence type="ECO:0000313" key="3">
    <source>
        <dbReference type="EMBL" id="KAK6148463.1"/>
    </source>
</evidence>
<comment type="caution">
    <text evidence="3">The sequence shown here is derived from an EMBL/GenBank/DDBJ whole genome shotgun (WGS) entry which is preliminary data.</text>
</comment>
<organism evidence="3 4">
    <name type="scientific">Rehmannia glutinosa</name>
    <name type="common">Chinese foxglove</name>
    <dbReference type="NCBI Taxonomy" id="99300"/>
    <lineage>
        <taxon>Eukaryota</taxon>
        <taxon>Viridiplantae</taxon>
        <taxon>Streptophyta</taxon>
        <taxon>Embryophyta</taxon>
        <taxon>Tracheophyta</taxon>
        <taxon>Spermatophyta</taxon>
        <taxon>Magnoliopsida</taxon>
        <taxon>eudicotyledons</taxon>
        <taxon>Gunneridae</taxon>
        <taxon>Pentapetalae</taxon>
        <taxon>asterids</taxon>
        <taxon>lamiids</taxon>
        <taxon>Lamiales</taxon>
        <taxon>Orobanchaceae</taxon>
        <taxon>Rehmannieae</taxon>
        <taxon>Rehmannia</taxon>
    </lineage>
</organism>
<proteinExistence type="predicted"/>
<evidence type="ECO:0000256" key="2">
    <source>
        <dbReference type="SAM" id="MobiDB-lite"/>
    </source>
</evidence>
<dbReference type="PANTHER" id="PTHR34778:SF2">
    <property type="entry name" value="OS02G0580700 PROTEIN"/>
    <property type="match status" value="1"/>
</dbReference>
<feature type="compositionally biased region" description="Basic and acidic residues" evidence="2">
    <location>
        <begin position="150"/>
        <end position="164"/>
    </location>
</feature>
<reference evidence="3 4" key="1">
    <citation type="journal article" date="2021" name="Comput. Struct. Biotechnol. J.">
        <title>De novo genome assembly of the potent medicinal plant Rehmannia glutinosa using nanopore technology.</title>
        <authorList>
            <person name="Ma L."/>
            <person name="Dong C."/>
            <person name="Song C."/>
            <person name="Wang X."/>
            <person name="Zheng X."/>
            <person name="Niu Y."/>
            <person name="Chen S."/>
            <person name="Feng W."/>
        </authorList>
    </citation>
    <scope>NUCLEOTIDE SEQUENCE [LARGE SCALE GENOMIC DNA]</scope>
    <source>
        <strain evidence="3">DH-2019</strain>
    </source>
</reference>
<evidence type="ECO:0000313" key="4">
    <source>
        <dbReference type="Proteomes" id="UP001318860"/>
    </source>
</evidence>
<feature type="compositionally biased region" description="Basic and acidic residues" evidence="2">
    <location>
        <begin position="233"/>
        <end position="242"/>
    </location>
</feature>
<accession>A0ABR0WLN1</accession>
<gene>
    <name evidence="3" type="ORF">DH2020_019375</name>
</gene>
<feature type="region of interest" description="Disordered" evidence="2">
    <location>
        <begin position="224"/>
        <end position="247"/>
    </location>
</feature>
<feature type="compositionally biased region" description="Basic and acidic residues" evidence="2">
    <location>
        <begin position="369"/>
        <end position="379"/>
    </location>
</feature>
<feature type="region of interest" description="Disordered" evidence="2">
    <location>
        <begin position="144"/>
        <end position="181"/>
    </location>
</feature>
<keyword evidence="4" id="KW-1185">Reference proteome</keyword>
<name>A0ABR0WLN1_REHGL</name>
<dbReference type="Proteomes" id="UP001318860">
    <property type="component" value="Unassembled WGS sequence"/>
</dbReference>
<feature type="region of interest" description="Disordered" evidence="2">
    <location>
        <begin position="352"/>
        <end position="426"/>
    </location>
</feature>
<evidence type="ECO:0000256" key="1">
    <source>
        <dbReference type="SAM" id="Coils"/>
    </source>
</evidence>
<protein>
    <submittedName>
        <fullName evidence="3">Uncharacterized protein</fullName>
    </submittedName>
</protein>